<evidence type="ECO:0000313" key="2">
    <source>
        <dbReference type="Proteomes" id="UP000765802"/>
    </source>
</evidence>
<reference evidence="1 2" key="1">
    <citation type="submission" date="2016-07" db="EMBL/GenBank/DDBJ databases">
        <title>Genome analysis of Flavihumibacter stibioxidans YS-17.</title>
        <authorList>
            <person name="Shi K."/>
            <person name="Han Y."/>
            <person name="Wang G."/>
        </authorList>
    </citation>
    <scope>NUCLEOTIDE SEQUENCE [LARGE SCALE GENOMIC DNA]</scope>
    <source>
        <strain evidence="1 2">YS-17</strain>
    </source>
</reference>
<gene>
    <name evidence="1" type="ORF">BC349_12665</name>
</gene>
<dbReference type="Proteomes" id="UP000765802">
    <property type="component" value="Unassembled WGS sequence"/>
</dbReference>
<comment type="caution">
    <text evidence="1">The sequence shown here is derived from an EMBL/GenBank/DDBJ whole genome shotgun (WGS) entry which is preliminary data.</text>
</comment>
<name>A0ABR7MA26_9BACT</name>
<proteinExistence type="predicted"/>
<accession>A0ABR7MA26</accession>
<sequence length="104" mass="12143">MRLDQLVPVKFLFGTIEDPVFARTVNEYFFSAVDCYRNLPDMASGHPSKKEGNLSCQDRWVCLEYLALSLQALYLIPRMVNQSLYNRRKEFSADHHDFERPPGK</sequence>
<dbReference type="EMBL" id="MBUA01000023">
    <property type="protein sequence ID" value="MBC6491907.1"/>
    <property type="molecule type" value="Genomic_DNA"/>
</dbReference>
<evidence type="ECO:0000313" key="1">
    <source>
        <dbReference type="EMBL" id="MBC6491907.1"/>
    </source>
</evidence>
<keyword evidence="2" id="KW-1185">Reference proteome</keyword>
<organism evidence="1 2">
    <name type="scientific">Flavihumibacter stibioxidans</name>
    <dbReference type="NCBI Taxonomy" id="1834163"/>
    <lineage>
        <taxon>Bacteria</taxon>
        <taxon>Pseudomonadati</taxon>
        <taxon>Bacteroidota</taxon>
        <taxon>Chitinophagia</taxon>
        <taxon>Chitinophagales</taxon>
        <taxon>Chitinophagaceae</taxon>
        <taxon>Flavihumibacter</taxon>
    </lineage>
</organism>
<protein>
    <submittedName>
        <fullName evidence="1">Uncharacterized protein</fullName>
    </submittedName>
</protein>